<keyword evidence="2 7" id="KW-0540">Nuclease</keyword>
<organism evidence="8 9">
    <name type="scientific">Gluconacetobacter sacchari DSM 12717</name>
    <dbReference type="NCBI Taxonomy" id="1307940"/>
    <lineage>
        <taxon>Bacteria</taxon>
        <taxon>Pseudomonadati</taxon>
        <taxon>Pseudomonadota</taxon>
        <taxon>Alphaproteobacteria</taxon>
        <taxon>Acetobacterales</taxon>
        <taxon>Acetobacteraceae</taxon>
        <taxon>Gluconacetobacter</taxon>
    </lineage>
</organism>
<comment type="function">
    <text evidence="7">Single strand-specific metallo-endoribonuclease involved in late-stage 70S ribosome quality control and in maturation of the 3' terminus of the 16S rRNA.</text>
</comment>
<evidence type="ECO:0000313" key="8">
    <source>
        <dbReference type="EMBL" id="GBQ29537.1"/>
    </source>
</evidence>
<evidence type="ECO:0000313" key="9">
    <source>
        <dbReference type="Proteomes" id="UP001060895"/>
    </source>
</evidence>
<keyword evidence="9" id="KW-1185">Reference proteome</keyword>
<keyword evidence="4 7" id="KW-0255">Endonuclease</keyword>
<gene>
    <name evidence="7" type="primary">ybeY</name>
    <name evidence="8" type="ORF">AA12717_3299</name>
</gene>
<evidence type="ECO:0000256" key="4">
    <source>
        <dbReference type="ARBA" id="ARBA00022759"/>
    </source>
</evidence>
<dbReference type="Proteomes" id="UP001060895">
    <property type="component" value="Unassembled WGS sequence"/>
</dbReference>
<dbReference type="PANTHER" id="PTHR46986:SF1">
    <property type="entry name" value="ENDORIBONUCLEASE YBEY, CHLOROPLASTIC"/>
    <property type="match status" value="1"/>
</dbReference>
<dbReference type="InterPro" id="IPR023091">
    <property type="entry name" value="MetalPrtase_cat_dom_sf_prd"/>
</dbReference>
<comment type="subcellular location">
    <subcellularLocation>
        <location evidence="7">Cytoplasm</location>
    </subcellularLocation>
</comment>
<dbReference type="EC" id="3.1.-.-" evidence="7"/>
<evidence type="ECO:0000256" key="2">
    <source>
        <dbReference type="ARBA" id="ARBA00022722"/>
    </source>
</evidence>
<keyword evidence="3 7" id="KW-0479">Metal-binding</keyword>
<evidence type="ECO:0000256" key="5">
    <source>
        <dbReference type="ARBA" id="ARBA00022801"/>
    </source>
</evidence>
<protein>
    <recommendedName>
        <fullName evidence="7">Endoribonuclease YbeY</fullName>
        <ecNumber evidence="7">3.1.-.-</ecNumber>
    </recommendedName>
</protein>
<keyword evidence="6 7" id="KW-0862">Zinc</keyword>
<dbReference type="HAMAP" id="MF_00009">
    <property type="entry name" value="Endoribonucl_YbeY"/>
    <property type="match status" value="1"/>
</dbReference>
<dbReference type="InterPro" id="IPR002036">
    <property type="entry name" value="YbeY"/>
</dbReference>
<dbReference type="NCBIfam" id="TIGR00043">
    <property type="entry name" value="rRNA maturation RNase YbeY"/>
    <property type="match status" value="1"/>
</dbReference>
<dbReference type="PANTHER" id="PTHR46986">
    <property type="entry name" value="ENDORIBONUCLEASE YBEY, CHLOROPLASTIC"/>
    <property type="match status" value="1"/>
</dbReference>
<proteinExistence type="inferred from homology"/>
<comment type="caution">
    <text evidence="8">The sequence shown here is derived from an EMBL/GenBank/DDBJ whole genome shotgun (WGS) entry which is preliminary data.</text>
</comment>
<feature type="binding site" evidence="7">
    <location>
        <position position="116"/>
    </location>
    <ligand>
        <name>Zn(2+)</name>
        <dbReference type="ChEBI" id="CHEBI:29105"/>
        <note>catalytic</note>
    </ligand>
</feature>
<keyword evidence="7" id="KW-0963">Cytoplasm</keyword>
<dbReference type="Gene3D" id="3.40.390.30">
    <property type="entry name" value="Metalloproteases ('zincins'), catalytic domain"/>
    <property type="match status" value="1"/>
</dbReference>
<dbReference type="EMBL" id="BAQP01000317">
    <property type="protein sequence ID" value="GBQ29537.1"/>
    <property type="molecule type" value="Genomic_DNA"/>
</dbReference>
<feature type="binding site" evidence="7">
    <location>
        <position position="122"/>
    </location>
    <ligand>
        <name>Zn(2+)</name>
        <dbReference type="ChEBI" id="CHEBI:29105"/>
        <note>catalytic</note>
    </ligand>
</feature>
<reference evidence="8" key="1">
    <citation type="submission" date="2013-04" db="EMBL/GenBank/DDBJ databases">
        <title>The genome sequencing project of 58 acetic acid bacteria.</title>
        <authorList>
            <person name="Okamoto-Kainuma A."/>
            <person name="Ishikawa M."/>
            <person name="Umino S."/>
            <person name="Koizumi Y."/>
            <person name="Shiwa Y."/>
            <person name="Yoshikawa H."/>
            <person name="Matsutani M."/>
            <person name="Matsushita K."/>
        </authorList>
    </citation>
    <scope>NUCLEOTIDE SEQUENCE</scope>
    <source>
        <strain evidence="8">DSM 12717</strain>
    </source>
</reference>
<comment type="similarity">
    <text evidence="1 7">Belongs to the endoribonuclease YbeY family.</text>
</comment>
<keyword evidence="7" id="KW-0698">rRNA processing</keyword>
<dbReference type="Pfam" id="PF02130">
    <property type="entry name" value="YbeY"/>
    <property type="match status" value="1"/>
</dbReference>
<sequence>MTQDDPECDVIVADARWHGAIPGLAALVRRTARAAWAGGEPAPVTIALDNDRAIRRLNARHRDRNKPTNVLTFDYPDGVPGGDIMIALETVRREAQAAGRPIRHHLMHLIVHGILHLRGHDHHQAGEARRMEMEEARILGRLSVPNPWKFRPGSPSGRMEDAQ</sequence>
<accession>A0ABQ0PB70</accession>
<evidence type="ECO:0000256" key="7">
    <source>
        <dbReference type="HAMAP-Rule" id="MF_00009"/>
    </source>
</evidence>
<dbReference type="RefSeq" id="WP_246387415.1">
    <property type="nucleotide sequence ID" value="NZ_BAQP01000317.1"/>
</dbReference>
<name>A0ABQ0PB70_9PROT</name>
<evidence type="ECO:0000256" key="6">
    <source>
        <dbReference type="ARBA" id="ARBA00022833"/>
    </source>
</evidence>
<keyword evidence="5 7" id="KW-0378">Hydrolase</keyword>
<evidence type="ECO:0000256" key="3">
    <source>
        <dbReference type="ARBA" id="ARBA00022723"/>
    </source>
</evidence>
<dbReference type="SUPFAM" id="SSF55486">
    <property type="entry name" value="Metalloproteases ('zincins'), catalytic domain"/>
    <property type="match status" value="1"/>
</dbReference>
<feature type="binding site" evidence="7">
    <location>
        <position position="112"/>
    </location>
    <ligand>
        <name>Zn(2+)</name>
        <dbReference type="ChEBI" id="CHEBI:29105"/>
        <note>catalytic</note>
    </ligand>
</feature>
<keyword evidence="7" id="KW-0690">Ribosome biogenesis</keyword>
<evidence type="ECO:0000256" key="1">
    <source>
        <dbReference type="ARBA" id="ARBA00010875"/>
    </source>
</evidence>
<comment type="cofactor">
    <cofactor evidence="7">
        <name>Zn(2+)</name>
        <dbReference type="ChEBI" id="CHEBI:29105"/>
    </cofactor>
    <text evidence="7">Binds 1 zinc ion.</text>
</comment>